<comment type="caution">
    <text evidence="2">The sequence shown here is derived from an EMBL/GenBank/DDBJ whole genome shotgun (WGS) entry which is preliminary data.</text>
</comment>
<protein>
    <submittedName>
        <fullName evidence="2">Uncharacterized protein</fullName>
    </submittedName>
</protein>
<keyword evidence="3" id="KW-1185">Reference proteome</keyword>
<dbReference type="EMBL" id="CAUYUJ010004488">
    <property type="protein sequence ID" value="CAK0809813.1"/>
    <property type="molecule type" value="Genomic_DNA"/>
</dbReference>
<evidence type="ECO:0000256" key="1">
    <source>
        <dbReference type="SAM" id="MobiDB-lite"/>
    </source>
</evidence>
<feature type="region of interest" description="Disordered" evidence="1">
    <location>
        <begin position="1"/>
        <end position="73"/>
    </location>
</feature>
<sequence>MQDPTTVPTLRRRTKRVRLPCSAPPGARRVRRPVAPRRAACVRGTRRRQHAPGGSSNHARVADPGALPRGARPARAAAGVGAAPAAAPAVLGPHMAFVLPPEWPDVYGESPPAPPGEAAAQGGQQFAAGVHAAGPPVSSLMVGGTPPMGPLTAPAASGGVAGGYVPAASSLQPAAARAPSGGPAAAQSGPTARFVLQRLMQEEPRPLSDEPILPKPPPQPSYSRLQDLGPVLAAAGGPADLGAVTPRPACIRPLHVCARSLLHVLRGQLPPARARARSLVRGLQVAHA</sequence>
<dbReference type="Proteomes" id="UP001189429">
    <property type="component" value="Unassembled WGS sequence"/>
</dbReference>
<name>A0ABN9QVM6_9DINO</name>
<proteinExistence type="predicted"/>
<reference evidence="2" key="1">
    <citation type="submission" date="2023-10" db="EMBL/GenBank/DDBJ databases">
        <authorList>
            <person name="Chen Y."/>
            <person name="Shah S."/>
            <person name="Dougan E. K."/>
            <person name="Thang M."/>
            <person name="Chan C."/>
        </authorList>
    </citation>
    <scope>NUCLEOTIDE SEQUENCE [LARGE SCALE GENOMIC DNA]</scope>
</reference>
<feature type="compositionally biased region" description="Low complexity" evidence="1">
    <location>
        <begin position="64"/>
        <end position="73"/>
    </location>
</feature>
<evidence type="ECO:0000313" key="3">
    <source>
        <dbReference type="Proteomes" id="UP001189429"/>
    </source>
</evidence>
<gene>
    <name evidence="2" type="ORF">PCOR1329_LOCUS14951</name>
</gene>
<evidence type="ECO:0000313" key="2">
    <source>
        <dbReference type="EMBL" id="CAK0809813.1"/>
    </source>
</evidence>
<organism evidence="2 3">
    <name type="scientific">Prorocentrum cordatum</name>
    <dbReference type="NCBI Taxonomy" id="2364126"/>
    <lineage>
        <taxon>Eukaryota</taxon>
        <taxon>Sar</taxon>
        <taxon>Alveolata</taxon>
        <taxon>Dinophyceae</taxon>
        <taxon>Prorocentrales</taxon>
        <taxon>Prorocentraceae</taxon>
        <taxon>Prorocentrum</taxon>
    </lineage>
</organism>
<accession>A0ABN9QVM6</accession>